<name>A0A2P6SNC9_ROSCH</name>
<gene>
    <name evidence="1" type="ORF">RchiOBHm_Chr1g0378451</name>
</gene>
<proteinExistence type="predicted"/>
<comment type="caution">
    <text evidence="1">The sequence shown here is derived from an EMBL/GenBank/DDBJ whole genome shotgun (WGS) entry which is preliminary data.</text>
</comment>
<dbReference type="AlphaFoldDB" id="A0A2P6SNC9"/>
<organism evidence="1 2">
    <name type="scientific">Rosa chinensis</name>
    <name type="common">China rose</name>
    <dbReference type="NCBI Taxonomy" id="74649"/>
    <lineage>
        <taxon>Eukaryota</taxon>
        <taxon>Viridiplantae</taxon>
        <taxon>Streptophyta</taxon>
        <taxon>Embryophyta</taxon>
        <taxon>Tracheophyta</taxon>
        <taxon>Spermatophyta</taxon>
        <taxon>Magnoliopsida</taxon>
        <taxon>eudicotyledons</taxon>
        <taxon>Gunneridae</taxon>
        <taxon>Pentapetalae</taxon>
        <taxon>rosids</taxon>
        <taxon>fabids</taxon>
        <taxon>Rosales</taxon>
        <taxon>Rosaceae</taxon>
        <taxon>Rosoideae</taxon>
        <taxon>Rosoideae incertae sedis</taxon>
        <taxon>Rosa</taxon>
    </lineage>
</organism>
<keyword evidence="2" id="KW-1185">Reference proteome</keyword>
<dbReference type="Gramene" id="PRQ60187">
    <property type="protein sequence ID" value="PRQ60187"/>
    <property type="gene ID" value="RchiOBHm_Chr1g0378451"/>
</dbReference>
<dbReference type="Proteomes" id="UP000238479">
    <property type="component" value="Chromosome 1"/>
</dbReference>
<evidence type="ECO:0000313" key="2">
    <source>
        <dbReference type="Proteomes" id="UP000238479"/>
    </source>
</evidence>
<dbReference type="EMBL" id="PDCK01000039">
    <property type="protein sequence ID" value="PRQ60187.1"/>
    <property type="molecule type" value="Genomic_DNA"/>
</dbReference>
<protein>
    <submittedName>
        <fullName evidence="1">Uncharacterized protein</fullName>
    </submittedName>
</protein>
<evidence type="ECO:0000313" key="1">
    <source>
        <dbReference type="EMBL" id="PRQ60187.1"/>
    </source>
</evidence>
<sequence>MIRTLAKCVSSHKFWAATRPATLGFLQRAATASRATLQTADRSVRPLPSFRQAPQLRRTLSRAAATMSALLLKYGRPLQNIFVCVCVYIYLNHPYLSRITIVNIYATVIRTNIVEVKSKSSLDEVIQSLN</sequence>
<accession>A0A2P6SNC9</accession>
<reference evidence="1 2" key="1">
    <citation type="journal article" date="2018" name="Nat. Genet.">
        <title>The Rosa genome provides new insights in the design of modern roses.</title>
        <authorList>
            <person name="Bendahmane M."/>
        </authorList>
    </citation>
    <scope>NUCLEOTIDE SEQUENCE [LARGE SCALE GENOMIC DNA]</scope>
    <source>
        <strain evidence="2">cv. Old Blush</strain>
    </source>
</reference>